<dbReference type="OrthoDB" id="2441332at2759"/>
<feature type="region of interest" description="Disordered" evidence="1">
    <location>
        <begin position="62"/>
        <end position="102"/>
    </location>
</feature>
<feature type="compositionally biased region" description="Basic and acidic residues" evidence="1">
    <location>
        <begin position="70"/>
        <end position="81"/>
    </location>
</feature>
<dbReference type="EMBL" id="CAJVPQ010006382">
    <property type="protein sequence ID" value="CAG8684137.1"/>
    <property type="molecule type" value="Genomic_DNA"/>
</dbReference>
<keyword evidence="3" id="KW-1185">Reference proteome</keyword>
<feature type="compositionally biased region" description="Basic residues" evidence="1">
    <location>
        <begin position="134"/>
        <end position="144"/>
    </location>
</feature>
<accession>A0A9N9ELW2</accession>
<name>A0A9N9ELW2_9GLOM</name>
<dbReference type="AlphaFoldDB" id="A0A9N9ELW2"/>
<evidence type="ECO:0000256" key="1">
    <source>
        <dbReference type="SAM" id="MobiDB-lite"/>
    </source>
</evidence>
<feature type="compositionally biased region" description="Polar residues" evidence="1">
    <location>
        <begin position="85"/>
        <end position="98"/>
    </location>
</feature>
<evidence type="ECO:0000313" key="2">
    <source>
        <dbReference type="EMBL" id="CAG8684137.1"/>
    </source>
</evidence>
<feature type="region of interest" description="Disordered" evidence="1">
    <location>
        <begin position="114"/>
        <end position="188"/>
    </location>
</feature>
<gene>
    <name evidence="2" type="ORF">FCALED_LOCUS12659</name>
</gene>
<sequence length="572" mass="65787">MNHEYFERKPEGWNIVDFLNRCDKYIKSLKAIADEQGEGERAEKANLLLDEFKKASCLLSHETGAGAQGPDRKKASEWEKKRSQRQVNIHQPNLTAGTVVNGGTVDINGEVKLMPKKRDHNESDDDFQPMLIRPKQKKQSKRSVKNKESVASASNKADDDKDLDYVPESTGSTSGSKKRKKSSKGVEESGTKPTYVLVWNLYEDWKQIVVEWTIDDTNISDEFFRFKRFAESKANRHELKFSEHPGEILALNSILLLEENSVRVQLNISSAIRAKIFEQMRAMYPKYYLPKVVEDMSNRCAQVARKQTREALEEEIDNAYSDLRTNSSPSDKKLLRISQNVWNHIAENWRTSFDSPRTIEDTHVHHSIHPFLRPFFPDGPDRKVDWANKLSFVSASRKTNDNDQGEGHKPDFTITVNKRSGKFEVVFGLFKSPCKSSCHFANVDLVDLGVLMKDSLDNMYKEKRIELDMAVFGIHAFGYNVRVYAMDLSYDAVYRMYLMGEFELPKSNISLCLVENALHEVENLKNFVEEHIERLPSYTTNNDIVRTPTEKMRMIRKTVATPRKVELKLGDV</sequence>
<comment type="caution">
    <text evidence="2">The sequence shown here is derived from an EMBL/GenBank/DDBJ whole genome shotgun (WGS) entry which is preliminary data.</text>
</comment>
<reference evidence="2" key="1">
    <citation type="submission" date="2021-06" db="EMBL/GenBank/DDBJ databases">
        <authorList>
            <person name="Kallberg Y."/>
            <person name="Tangrot J."/>
            <person name="Rosling A."/>
        </authorList>
    </citation>
    <scope>NUCLEOTIDE SEQUENCE</scope>
    <source>
        <strain evidence="2">UK204</strain>
    </source>
</reference>
<dbReference type="Proteomes" id="UP000789570">
    <property type="component" value="Unassembled WGS sequence"/>
</dbReference>
<protein>
    <submittedName>
        <fullName evidence="2">10210_t:CDS:1</fullName>
    </submittedName>
</protein>
<evidence type="ECO:0000313" key="3">
    <source>
        <dbReference type="Proteomes" id="UP000789570"/>
    </source>
</evidence>
<organism evidence="2 3">
    <name type="scientific">Funneliformis caledonium</name>
    <dbReference type="NCBI Taxonomy" id="1117310"/>
    <lineage>
        <taxon>Eukaryota</taxon>
        <taxon>Fungi</taxon>
        <taxon>Fungi incertae sedis</taxon>
        <taxon>Mucoromycota</taxon>
        <taxon>Glomeromycotina</taxon>
        <taxon>Glomeromycetes</taxon>
        <taxon>Glomerales</taxon>
        <taxon>Glomeraceae</taxon>
        <taxon>Funneliformis</taxon>
    </lineage>
</organism>
<proteinExistence type="predicted"/>